<proteinExistence type="predicted"/>
<dbReference type="Proteomes" id="UP001209878">
    <property type="component" value="Unassembled WGS sequence"/>
</dbReference>
<gene>
    <name evidence="1" type="ORF">NP493_139g02024</name>
</gene>
<comment type="caution">
    <text evidence="1">The sequence shown here is derived from an EMBL/GenBank/DDBJ whole genome shotgun (WGS) entry which is preliminary data.</text>
</comment>
<evidence type="ECO:0000313" key="2">
    <source>
        <dbReference type="Proteomes" id="UP001209878"/>
    </source>
</evidence>
<keyword evidence="2" id="KW-1185">Reference proteome</keyword>
<dbReference type="EMBL" id="JAODUO010000139">
    <property type="protein sequence ID" value="KAK2188230.1"/>
    <property type="molecule type" value="Genomic_DNA"/>
</dbReference>
<accession>A0AAD9P4Z8</accession>
<evidence type="ECO:0000313" key="1">
    <source>
        <dbReference type="EMBL" id="KAK2188230.1"/>
    </source>
</evidence>
<name>A0AAD9P4Z8_RIDPI</name>
<sequence length="185" mass="21527">MIPRMRMFPGDFGLRRCLLDVEQSVLRAEDYNLPDVFSKGAVLTMFNTLDVTRLVEAQEKQCSRVPAVMKTRSYQRALQAYELPQYLTPCPSPVLATFYDRKLRQRMVSFPLETDQLWQKIQLLPHMHRAELKPSRRKYDNRGKIWCGSIPGDGEGVGLRRRHGKRHVDTEADQPKLILKIQCKV</sequence>
<reference evidence="1" key="1">
    <citation type="journal article" date="2023" name="Mol. Biol. Evol.">
        <title>Third-Generation Sequencing Reveals the Adaptive Role of the Epigenome in Three Deep-Sea Polychaetes.</title>
        <authorList>
            <person name="Perez M."/>
            <person name="Aroh O."/>
            <person name="Sun Y."/>
            <person name="Lan Y."/>
            <person name="Juniper S.K."/>
            <person name="Young C.R."/>
            <person name="Angers B."/>
            <person name="Qian P.Y."/>
        </authorList>
    </citation>
    <scope>NUCLEOTIDE SEQUENCE</scope>
    <source>
        <strain evidence="1">R07B-5</strain>
    </source>
</reference>
<organism evidence="1 2">
    <name type="scientific">Ridgeia piscesae</name>
    <name type="common">Tubeworm</name>
    <dbReference type="NCBI Taxonomy" id="27915"/>
    <lineage>
        <taxon>Eukaryota</taxon>
        <taxon>Metazoa</taxon>
        <taxon>Spiralia</taxon>
        <taxon>Lophotrochozoa</taxon>
        <taxon>Annelida</taxon>
        <taxon>Polychaeta</taxon>
        <taxon>Sedentaria</taxon>
        <taxon>Canalipalpata</taxon>
        <taxon>Sabellida</taxon>
        <taxon>Siboglinidae</taxon>
        <taxon>Ridgeia</taxon>
    </lineage>
</organism>
<dbReference type="AlphaFoldDB" id="A0AAD9P4Z8"/>
<protein>
    <submittedName>
        <fullName evidence="1">Uncharacterized protein</fullName>
    </submittedName>
</protein>